<dbReference type="SUPFAM" id="SSF51430">
    <property type="entry name" value="NAD(P)-linked oxidoreductase"/>
    <property type="match status" value="1"/>
</dbReference>
<dbReference type="AlphaFoldDB" id="A0A0F4ZDB3"/>
<dbReference type="PANTHER" id="PTHR11732">
    <property type="entry name" value="ALDO/KETO REDUCTASE"/>
    <property type="match status" value="1"/>
</dbReference>
<evidence type="ECO:0000259" key="5">
    <source>
        <dbReference type="Pfam" id="PF00248"/>
    </source>
</evidence>
<dbReference type="EMBL" id="LAEV01001291">
    <property type="protein sequence ID" value="KKA28502.1"/>
    <property type="molecule type" value="Genomic_DNA"/>
</dbReference>
<dbReference type="OrthoDB" id="416253at2759"/>
<organism evidence="6 7">
    <name type="scientific">Thielaviopsis punctulata</name>
    <dbReference type="NCBI Taxonomy" id="72032"/>
    <lineage>
        <taxon>Eukaryota</taxon>
        <taxon>Fungi</taxon>
        <taxon>Dikarya</taxon>
        <taxon>Ascomycota</taxon>
        <taxon>Pezizomycotina</taxon>
        <taxon>Sordariomycetes</taxon>
        <taxon>Hypocreomycetidae</taxon>
        <taxon>Microascales</taxon>
        <taxon>Ceratocystidaceae</taxon>
        <taxon>Thielaviopsis</taxon>
    </lineage>
</organism>
<dbReference type="InterPro" id="IPR020471">
    <property type="entry name" value="AKR"/>
</dbReference>
<dbReference type="InterPro" id="IPR023210">
    <property type="entry name" value="NADP_OxRdtase_dom"/>
</dbReference>
<feature type="active site" description="Proton donor" evidence="2">
    <location>
        <position position="51"/>
    </location>
</feature>
<accession>A0A0F4ZDB3</accession>
<dbReference type="PIRSF" id="PIRSF000097">
    <property type="entry name" value="AKR"/>
    <property type="match status" value="1"/>
</dbReference>
<gene>
    <name evidence="6" type="ORF">TD95_002884</name>
</gene>
<keyword evidence="1" id="KW-0560">Oxidoreductase</keyword>
<feature type="binding site" evidence="3">
    <location>
        <position position="114"/>
    </location>
    <ligand>
        <name>substrate</name>
    </ligand>
</feature>
<dbReference type="InterPro" id="IPR018170">
    <property type="entry name" value="Aldo/ket_reductase_CS"/>
</dbReference>
<dbReference type="InterPro" id="IPR036812">
    <property type="entry name" value="NAD(P)_OxRdtase_dom_sf"/>
</dbReference>
<dbReference type="FunFam" id="3.20.20.100:FF:000002">
    <property type="entry name" value="2,5-diketo-D-gluconic acid reductase A"/>
    <property type="match status" value="1"/>
</dbReference>
<reference evidence="6 7" key="1">
    <citation type="submission" date="2015-03" db="EMBL/GenBank/DDBJ databases">
        <authorList>
            <person name="Radwan O."/>
            <person name="Al-Naeli F.A."/>
            <person name="Rendon G.A."/>
            <person name="Fields C."/>
        </authorList>
    </citation>
    <scope>NUCLEOTIDE SEQUENCE [LARGE SCALE GENOMIC DNA]</scope>
    <source>
        <strain evidence="6">CR-DP1</strain>
    </source>
</reference>
<name>A0A0F4ZDB3_9PEZI</name>
<evidence type="ECO:0000313" key="6">
    <source>
        <dbReference type="EMBL" id="KKA28502.1"/>
    </source>
</evidence>
<evidence type="ECO:0000256" key="2">
    <source>
        <dbReference type="PIRSR" id="PIRSR000097-1"/>
    </source>
</evidence>
<dbReference type="PROSITE" id="PS00798">
    <property type="entry name" value="ALDOKETO_REDUCTASE_1"/>
    <property type="match status" value="1"/>
</dbReference>
<dbReference type="Gene3D" id="3.20.20.100">
    <property type="entry name" value="NADP-dependent oxidoreductase domain"/>
    <property type="match status" value="1"/>
</dbReference>
<evidence type="ECO:0000256" key="1">
    <source>
        <dbReference type="ARBA" id="ARBA00023002"/>
    </source>
</evidence>
<evidence type="ECO:0000256" key="3">
    <source>
        <dbReference type="PIRSR" id="PIRSR000097-2"/>
    </source>
</evidence>
<comment type="caution">
    <text evidence="6">The sequence shown here is derived from an EMBL/GenBank/DDBJ whole genome shotgun (WGS) entry which is preliminary data.</text>
</comment>
<dbReference type="PRINTS" id="PR00069">
    <property type="entry name" value="ALDKETRDTASE"/>
</dbReference>
<dbReference type="Proteomes" id="UP000033483">
    <property type="component" value="Unassembled WGS sequence"/>
</dbReference>
<dbReference type="PROSITE" id="PS00062">
    <property type="entry name" value="ALDOKETO_REDUCTASE_2"/>
    <property type="match status" value="1"/>
</dbReference>
<dbReference type="Pfam" id="PF00248">
    <property type="entry name" value="Aldo_ket_red"/>
    <property type="match status" value="1"/>
</dbReference>
<sequence length="315" mass="34506">MSVPKTFRLNSGQDIPVLGYGTWQGPAAEITAGVKTALATGYRLVDCAYVYGNEEAVGKGLAEAFAEGIVRREDIFVITKVWCTYQSSKERVLLGLEKSLKALGLEYVDMLLVHWPVVMNPEGNHELFPKLPDGRRDILQDHSHLTTWKHMEAALATGKTRAIGVSNYSQKYLQELLPTVTVVPAVNQIENHPSLPQQEVVDECKKHGIRVIAYSPFGSTGGPMFSAEPVKRVAAKHGKSPATILLSWNVARGSTVLAKSVTPQRIKDNFDLVALSEEDMAELTAYSDSLAGAGKLQRYVYPEFGVDFGFPDKSA</sequence>
<proteinExistence type="predicted"/>
<keyword evidence="7" id="KW-1185">Reference proteome</keyword>
<feature type="domain" description="NADP-dependent oxidoreductase" evidence="5">
    <location>
        <begin position="18"/>
        <end position="285"/>
    </location>
</feature>
<protein>
    <recommendedName>
        <fullName evidence="5">NADP-dependent oxidoreductase domain-containing protein</fullName>
    </recommendedName>
</protein>
<feature type="site" description="Lowers pKa of active site Tyr" evidence="4">
    <location>
        <position position="80"/>
    </location>
</feature>
<evidence type="ECO:0000256" key="4">
    <source>
        <dbReference type="PIRSR" id="PIRSR000097-3"/>
    </source>
</evidence>
<dbReference type="GO" id="GO:0016616">
    <property type="term" value="F:oxidoreductase activity, acting on the CH-OH group of donors, NAD or NADP as acceptor"/>
    <property type="evidence" value="ECO:0007669"/>
    <property type="project" value="UniProtKB-ARBA"/>
</dbReference>
<evidence type="ECO:0000313" key="7">
    <source>
        <dbReference type="Proteomes" id="UP000033483"/>
    </source>
</evidence>